<dbReference type="Gene3D" id="1.10.132.60">
    <property type="entry name" value="DNA polymerase family B, C-terminal domain"/>
    <property type="match status" value="1"/>
</dbReference>
<dbReference type="InterPro" id="IPR023211">
    <property type="entry name" value="DNA_pol_palm_dom_sf"/>
</dbReference>
<dbReference type="InterPro" id="IPR042087">
    <property type="entry name" value="DNA_pol_B_thumb"/>
</dbReference>
<accession>A0A7V0MZX9</accession>
<dbReference type="Gene3D" id="3.90.1600.10">
    <property type="entry name" value="Palm domain of DNA polymerase"/>
    <property type="match status" value="1"/>
</dbReference>
<evidence type="ECO:0000256" key="5">
    <source>
        <dbReference type="ARBA" id="ARBA00022932"/>
    </source>
</evidence>
<evidence type="ECO:0000256" key="6">
    <source>
        <dbReference type="ARBA" id="ARBA00023125"/>
    </source>
</evidence>
<evidence type="ECO:0000256" key="4">
    <source>
        <dbReference type="ARBA" id="ARBA00022695"/>
    </source>
</evidence>
<dbReference type="GO" id="GO:0006261">
    <property type="term" value="P:DNA-templated DNA replication"/>
    <property type="evidence" value="ECO:0007669"/>
    <property type="project" value="TreeGrafter"/>
</dbReference>
<keyword evidence="4" id="KW-0548">Nucleotidyltransferase</keyword>
<dbReference type="InterPro" id="IPR050240">
    <property type="entry name" value="DNA_pol_type-B"/>
</dbReference>
<reference evidence="10" key="1">
    <citation type="journal article" date="2020" name="mSystems">
        <title>Genome- and Community-Level Interaction Insights into Carbon Utilization and Element Cycling Functions of Hydrothermarchaeota in Hydrothermal Sediment.</title>
        <authorList>
            <person name="Zhou Z."/>
            <person name="Liu Y."/>
            <person name="Xu W."/>
            <person name="Pan J."/>
            <person name="Luo Z.H."/>
            <person name="Li M."/>
        </authorList>
    </citation>
    <scope>NUCLEOTIDE SEQUENCE [LARGE SCALE GENOMIC DNA]</scope>
    <source>
        <strain evidence="10">HyVt-219</strain>
    </source>
</reference>
<dbReference type="PANTHER" id="PTHR10322">
    <property type="entry name" value="DNA POLYMERASE CATALYTIC SUBUNIT"/>
    <property type="match status" value="1"/>
</dbReference>
<dbReference type="Pfam" id="PF03104">
    <property type="entry name" value="DNA_pol_B_exo1"/>
    <property type="match status" value="1"/>
</dbReference>
<evidence type="ECO:0000256" key="2">
    <source>
        <dbReference type="ARBA" id="ARBA00012417"/>
    </source>
</evidence>
<dbReference type="Gene3D" id="1.10.287.690">
    <property type="entry name" value="Helix hairpin bin"/>
    <property type="match status" value="1"/>
</dbReference>
<proteinExistence type="inferred from homology"/>
<dbReference type="PANTHER" id="PTHR10322:SF23">
    <property type="entry name" value="DNA POLYMERASE DELTA CATALYTIC SUBUNIT"/>
    <property type="match status" value="1"/>
</dbReference>
<sequence length="575" mass="66428">LFKFVETIKKYDPDIIVGYNSDGYDFEVIKERASKLKVNLGELSWDNSGIVTSRRAKISSARLKGRVHIDVFNFINNILSSILQTEVLTLDAVAGEILGDKKIQMEYQDILDAWHKERNLGKLASYCLKDAQLTFRLLEVLLPQILELTHIVGQTLFDTSRMMYSQLVEWFYTKWAKKTNRIIPNQPKFEEIIRRQKETYIGGYVKEPLAGIHNNIAVIDFASLYPSIISTYNVSLETLNCSCCKGDGFRIEELGIWFCRRKRGFESQIIEMLLKEREDLKKKMKKIKESSLEYHLLDNRQKALKIIANASYGYYAFGASKWYSKECAQAVTWWGRFWIRKIMEEAEKEGFLVIYGDTDSAFLGLEKKDKDALLLFLERLNRQLPGIMKIELEDFYRRGIFIPKEKKGGAKKRYALISEKGRLKIRGLEKVRRDWSNLAKNLQEKILRLILKDNAVKEAVKLVKTTIKHLKQLQIDLKDLVVYEQITKPLGEYKLISPHVSAAKKLEEKGIPVGEGSVIGFVIKKGEGSISEKASPVEFIKLEEIDIDYYIYHQILPASLRILKVLGIKEEDILD</sequence>
<dbReference type="InterPro" id="IPR036397">
    <property type="entry name" value="RNaseH_sf"/>
</dbReference>
<dbReference type="InterPro" id="IPR006172">
    <property type="entry name" value="DNA-dir_DNA_pol_B"/>
</dbReference>
<evidence type="ECO:0000256" key="7">
    <source>
        <dbReference type="ARBA" id="ARBA00049244"/>
    </source>
</evidence>
<dbReference type="InterPro" id="IPR043502">
    <property type="entry name" value="DNA/RNA_pol_sf"/>
</dbReference>
<dbReference type="GO" id="GO:0003677">
    <property type="term" value="F:DNA binding"/>
    <property type="evidence" value="ECO:0007669"/>
    <property type="project" value="UniProtKB-KW"/>
</dbReference>
<dbReference type="GO" id="GO:0003887">
    <property type="term" value="F:DNA-directed DNA polymerase activity"/>
    <property type="evidence" value="ECO:0007669"/>
    <property type="project" value="UniProtKB-KW"/>
</dbReference>
<evidence type="ECO:0000313" key="10">
    <source>
        <dbReference type="EMBL" id="HDN84206.1"/>
    </source>
</evidence>
<name>A0A7V0MZX9_UNCAE</name>
<keyword evidence="6" id="KW-0238">DNA-binding</keyword>
<comment type="catalytic activity">
    <reaction evidence="7">
        <text>DNA(n) + a 2'-deoxyribonucleoside 5'-triphosphate = DNA(n+1) + diphosphate</text>
        <dbReference type="Rhea" id="RHEA:22508"/>
        <dbReference type="Rhea" id="RHEA-COMP:17339"/>
        <dbReference type="Rhea" id="RHEA-COMP:17340"/>
        <dbReference type="ChEBI" id="CHEBI:33019"/>
        <dbReference type="ChEBI" id="CHEBI:61560"/>
        <dbReference type="ChEBI" id="CHEBI:173112"/>
        <dbReference type="EC" id="2.7.7.7"/>
    </reaction>
</comment>
<dbReference type="Pfam" id="PF00136">
    <property type="entry name" value="DNA_pol_B"/>
    <property type="match status" value="1"/>
</dbReference>
<comment type="similarity">
    <text evidence="1">Belongs to the DNA polymerase type-B family.</text>
</comment>
<dbReference type="Gene3D" id="3.30.420.10">
    <property type="entry name" value="Ribonuclease H-like superfamily/Ribonuclease H"/>
    <property type="match status" value="1"/>
</dbReference>
<dbReference type="SMART" id="SM00486">
    <property type="entry name" value="POLBc"/>
    <property type="match status" value="1"/>
</dbReference>
<dbReference type="SUPFAM" id="SSF56672">
    <property type="entry name" value="DNA/RNA polymerases"/>
    <property type="match status" value="1"/>
</dbReference>
<comment type="caution">
    <text evidence="10">The sequence shown here is derived from an EMBL/GenBank/DDBJ whole genome shotgun (WGS) entry which is preliminary data.</text>
</comment>
<dbReference type="PRINTS" id="PR00106">
    <property type="entry name" value="DNAPOLB"/>
</dbReference>
<evidence type="ECO:0000259" key="9">
    <source>
        <dbReference type="Pfam" id="PF03104"/>
    </source>
</evidence>
<evidence type="ECO:0000259" key="8">
    <source>
        <dbReference type="Pfam" id="PF00136"/>
    </source>
</evidence>
<feature type="non-terminal residue" evidence="10">
    <location>
        <position position="1"/>
    </location>
</feature>
<organism evidence="10">
    <name type="scientific">Aerophobetes bacterium</name>
    <dbReference type="NCBI Taxonomy" id="2030807"/>
    <lineage>
        <taxon>Bacteria</taxon>
        <taxon>Candidatus Aerophobota</taxon>
    </lineage>
</organism>
<feature type="domain" description="DNA-directed DNA polymerase family B exonuclease" evidence="9">
    <location>
        <begin position="3"/>
        <end position="77"/>
    </location>
</feature>
<dbReference type="InterPro" id="IPR006134">
    <property type="entry name" value="DNA-dir_DNA_pol_B_multi_dom"/>
</dbReference>
<feature type="domain" description="DNA-directed DNA polymerase family B multifunctional" evidence="8">
    <location>
        <begin position="168"/>
        <end position="564"/>
    </location>
</feature>
<protein>
    <recommendedName>
        <fullName evidence="2">DNA-directed DNA polymerase</fullName>
        <ecNumber evidence="2">2.7.7.7</ecNumber>
    </recommendedName>
</protein>
<dbReference type="GO" id="GO:0000166">
    <property type="term" value="F:nucleotide binding"/>
    <property type="evidence" value="ECO:0007669"/>
    <property type="project" value="InterPro"/>
</dbReference>
<dbReference type="EC" id="2.7.7.7" evidence="2"/>
<keyword evidence="5" id="KW-0239">DNA-directed DNA polymerase</keyword>
<dbReference type="InterPro" id="IPR006133">
    <property type="entry name" value="DNA-dir_DNA_pol_B_exonuc"/>
</dbReference>
<dbReference type="AlphaFoldDB" id="A0A7V0MZX9"/>
<gene>
    <name evidence="10" type="ORF">ENG47_00430</name>
</gene>
<dbReference type="Proteomes" id="UP000885660">
    <property type="component" value="Unassembled WGS sequence"/>
</dbReference>
<evidence type="ECO:0000256" key="3">
    <source>
        <dbReference type="ARBA" id="ARBA00022679"/>
    </source>
</evidence>
<evidence type="ECO:0000256" key="1">
    <source>
        <dbReference type="ARBA" id="ARBA00005755"/>
    </source>
</evidence>
<dbReference type="InterPro" id="IPR012337">
    <property type="entry name" value="RNaseH-like_sf"/>
</dbReference>
<keyword evidence="3" id="KW-0808">Transferase</keyword>
<dbReference type="SUPFAM" id="SSF53098">
    <property type="entry name" value="Ribonuclease H-like"/>
    <property type="match status" value="1"/>
</dbReference>
<dbReference type="EMBL" id="DRBC01000028">
    <property type="protein sequence ID" value="HDN84206.1"/>
    <property type="molecule type" value="Genomic_DNA"/>
</dbReference>
<dbReference type="NCBIfam" id="TIGR00592">
    <property type="entry name" value="pol2"/>
    <property type="match status" value="1"/>
</dbReference>